<name>A0ABT6HJK2_9ACTN</name>
<protein>
    <submittedName>
        <fullName evidence="1">Uncharacterized protein</fullName>
    </submittedName>
</protein>
<keyword evidence="2" id="KW-1185">Reference proteome</keyword>
<dbReference type="Proteomes" id="UP001223144">
    <property type="component" value="Unassembled WGS sequence"/>
</dbReference>
<dbReference type="EMBL" id="JARWBG010000005">
    <property type="protein sequence ID" value="MDH2388516.1"/>
    <property type="molecule type" value="Genomic_DNA"/>
</dbReference>
<evidence type="ECO:0000313" key="2">
    <source>
        <dbReference type="Proteomes" id="UP001223144"/>
    </source>
</evidence>
<evidence type="ECO:0000313" key="1">
    <source>
        <dbReference type="EMBL" id="MDH2388516.1"/>
    </source>
</evidence>
<sequence>MSKRVVELPDIPGAGEELEDYIAALFQASGHFVEKQIVESDPADLLELDIVTTDYAGEQASRRLIEVKGGKWGYTDLFKVIGWMQYLKIQHGAFFHTRWDDRTTAPTRMSPLGLEVVCIDDFQAVPEHFSEKGFGAFVEPQLIGLWRFSYGVERRFVNLIHGRAKKGEEGAKAAKTYHRQINNGTFLSRAPEESVAMLYEAYQEHPQLTRGYAHELDGGTFDPQSAPADSPSYKAMLKGKYPELQSCTYLEHRARLAILKAAVDYALAHPDGAPEFSMSEDRKVFIFQGLTYHALPSSFHSGMEWLRRQPNFRRYATFWQQFLWGWGGFYLEDRKEQEFEWMSKYSGIPVDEIPTALEAFDRFFPIQDGWFITAGATDVRMVKLVPLIFQGLGAHHRRVQYGLMDQPDLSSLSPSSWYTLNDLHSRISCAVDFLLLPGKELK</sequence>
<comment type="caution">
    <text evidence="1">The sequence shown here is derived from an EMBL/GenBank/DDBJ whole genome shotgun (WGS) entry which is preliminary data.</text>
</comment>
<proteinExistence type="predicted"/>
<dbReference type="RefSeq" id="WP_279926816.1">
    <property type="nucleotide sequence ID" value="NZ_JARWBG010000005.1"/>
</dbReference>
<organism evidence="1 2">
    <name type="scientific">Streptomyces chengmaiensis</name>
    <dbReference type="NCBI Taxonomy" id="3040919"/>
    <lineage>
        <taxon>Bacteria</taxon>
        <taxon>Bacillati</taxon>
        <taxon>Actinomycetota</taxon>
        <taxon>Actinomycetes</taxon>
        <taxon>Kitasatosporales</taxon>
        <taxon>Streptomycetaceae</taxon>
        <taxon>Streptomyces</taxon>
    </lineage>
</organism>
<accession>A0ABT6HJK2</accession>
<reference evidence="1 2" key="1">
    <citation type="submission" date="2023-04" db="EMBL/GenBank/DDBJ databases">
        <title>Streptomyces chengmaiensis sp. nov. isolated from the stem of mangrove plant in Hainan.</title>
        <authorList>
            <person name="Huang X."/>
            <person name="Zhou S."/>
            <person name="Chu X."/>
            <person name="Xie Y."/>
            <person name="Lin Y."/>
        </authorList>
    </citation>
    <scope>NUCLEOTIDE SEQUENCE [LARGE SCALE GENOMIC DNA]</scope>
    <source>
        <strain evidence="1 2">HNM0663</strain>
    </source>
</reference>
<gene>
    <name evidence="1" type="ORF">QCN29_06915</name>
</gene>